<dbReference type="AlphaFoldDB" id="V5G016"/>
<comment type="cofactor">
    <cofactor evidence="1 5">
        <name>heme</name>
        <dbReference type="ChEBI" id="CHEBI:30413"/>
    </cofactor>
</comment>
<keyword evidence="7" id="KW-1133">Transmembrane helix</keyword>
<dbReference type="PANTHER" id="PTHR24305">
    <property type="entry name" value="CYTOCHROME P450"/>
    <property type="match status" value="1"/>
</dbReference>
<evidence type="ECO:0000256" key="3">
    <source>
        <dbReference type="ARBA" id="ARBA00023002"/>
    </source>
</evidence>
<dbReference type="SUPFAM" id="SSF48264">
    <property type="entry name" value="Cytochrome P450"/>
    <property type="match status" value="1"/>
</dbReference>
<dbReference type="InterPro" id="IPR021858">
    <property type="entry name" value="Fun_TF"/>
</dbReference>
<keyword evidence="4 5" id="KW-0408">Iron</keyword>
<evidence type="ECO:0000256" key="2">
    <source>
        <dbReference type="ARBA" id="ARBA00022723"/>
    </source>
</evidence>
<evidence type="ECO:0000256" key="5">
    <source>
        <dbReference type="PIRSR" id="PIRSR602401-1"/>
    </source>
</evidence>
<evidence type="ECO:0008006" key="10">
    <source>
        <dbReference type="Google" id="ProtNLM"/>
    </source>
</evidence>
<organism evidence="8 9">
    <name type="scientific">Byssochlamys spectabilis (strain No. 5 / NBRC 109023)</name>
    <name type="common">Paecilomyces variotii</name>
    <dbReference type="NCBI Taxonomy" id="1356009"/>
    <lineage>
        <taxon>Eukaryota</taxon>
        <taxon>Fungi</taxon>
        <taxon>Dikarya</taxon>
        <taxon>Ascomycota</taxon>
        <taxon>Pezizomycotina</taxon>
        <taxon>Eurotiomycetes</taxon>
        <taxon>Eurotiomycetidae</taxon>
        <taxon>Eurotiales</taxon>
        <taxon>Thermoascaceae</taxon>
        <taxon>Paecilomyces</taxon>
    </lineage>
</organism>
<gene>
    <name evidence="8" type="ORF">PVAR5_3978</name>
</gene>
<dbReference type="InterPro" id="IPR050121">
    <property type="entry name" value="Cytochrome_P450_monoxygenase"/>
</dbReference>
<protein>
    <recommendedName>
        <fullName evidence="10">Benzoate 4-monooxygenase cytochrome P450</fullName>
    </recommendedName>
</protein>
<dbReference type="Gene3D" id="1.10.630.10">
    <property type="entry name" value="Cytochrome P450"/>
    <property type="match status" value="1"/>
</dbReference>
<dbReference type="InterPro" id="IPR001128">
    <property type="entry name" value="Cyt_P450"/>
</dbReference>
<evidence type="ECO:0000256" key="1">
    <source>
        <dbReference type="ARBA" id="ARBA00001971"/>
    </source>
</evidence>
<keyword evidence="9" id="KW-1185">Reference proteome</keyword>
<dbReference type="CDD" id="cd11061">
    <property type="entry name" value="CYP67-like"/>
    <property type="match status" value="1"/>
</dbReference>
<evidence type="ECO:0000313" key="8">
    <source>
        <dbReference type="EMBL" id="GAD95336.1"/>
    </source>
</evidence>
<dbReference type="PRINTS" id="PR00463">
    <property type="entry name" value="EP450I"/>
</dbReference>
<dbReference type="OrthoDB" id="2789670at2759"/>
<evidence type="ECO:0000313" key="9">
    <source>
        <dbReference type="Proteomes" id="UP000018001"/>
    </source>
</evidence>
<dbReference type="GO" id="GO:0016705">
    <property type="term" value="F:oxidoreductase activity, acting on paired donors, with incorporation or reduction of molecular oxygen"/>
    <property type="evidence" value="ECO:0007669"/>
    <property type="project" value="InterPro"/>
</dbReference>
<dbReference type="PRINTS" id="PR00385">
    <property type="entry name" value="P450"/>
</dbReference>
<dbReference type="PANTHER" id="PTHR24305:SF172">
    <property type="entry name" value="P450, PUTATIVE (EUROFUNG)-RELATED"/>
    <property type="match status" value="1"/>
</dbReference>
<dbReference type="PROSITE" id="PS00086">
    <property type="entry name" value="CYTOCHROME_P450"/>
    <property type="match status" value="1"/>
</dbReference>
<dbReference type="eggNOG" id="KOG0157">
    <property type="taxonomic scope" value="Eukaryota"/>
</dbReference>
<dbReference type="GO" id="GO:0005506">
    <property type="term" value="F:iron ion binding"/>
    <property type="evidence" value="ECO:0007669"/>
    <property type="project" value="InterPro"/>
</dbReference>
<keyword evidence="2 5" id="KW-0479">Metal-binding</keyword>
<dbReference type="InterPro" id="IPR036396">
    <property type="entry name" value="Cyt_P450_sf"/>
</dbReference>
<dbReference type="Pfam" id="PF00067">
    <property type="entry name" value="p450"/>
    <property type="match status" value="1"/>
</dbReference>
<evidence type="ECO:0000256" key="4">
    <source>
        <dbReference type="ARBA" id="ARBA00023004"/>
    </source>
</evidence>
<proteinExistence type="predicted"/>
<evidence type="ECO:0000256" key="7">
    <source>
        <dbReference type="SAM" id="Phobius"/>
    </source>
</evidence>
<dbReference type="GO" id="GO:0004497">
    <property type="term" value="F:monooxygenase activity"/>
    <property type="evidence" value="ECO:0007669"/>
    <property type="project" value="InterPro"/>
</dbReference>
<name>V5G016_BYSSN</name>
<accession>V5G016</accession>
<evidence type="ECO:0000256" key="6">
    <source>
        <dbReference type="SAM" id="MobiDB-lite"/>
    </source>
</evidence>
<feature type="transmembrane region" description="Helical" evidence="7">
    <location>
        <begin position="6"/>
        <end position="28"/>
    </location>
</feature>
<dbReference type="Pfam" id="PF11951">
    <property type="entry name" value="Fungal_trans_2"/>
    <property type="match status" value="1"/>
</dbReference>
<dbReference type="HOGENOM" id="CLU_288352_0_0_1"/>
<keyword evidence="5" id="KW-0349">Heme</keyword>
<feature type="binding site" description="axial binding residue" evidence="5">
    <location>
        <position position="460"/>
    </location>
    <ligand>
        <name>heme</name>
        <dbReference type="ChEBI" id="CHEBI:30413"/>
    </ligand>
    <ligandPart>
        <name>Fe</name>
        <dbReference type="ChEBI" id="CHEBI:18248"/>
    </ligandPart>
</feature>
<dbReference type="GO" id="GO:0020037">
    <property type="term" value="F:heme binding"/>
    <property type="evidence" value="ECO:0007669"/>
    <property type="project" value="InterPro"/>
</dbReference>
<dbReference type="Proteomes" id="UP000018001">
    <property type="component" value="Unassembled WGS sequence"/>
</dbReference>
<keyword evidence="7" id="KW-0812">Transmembrane</keyword>
<dbReference type="InterPro" id="IPR017972">
    <property type="entry name" value="Cyt_P450_CS"/>
</dbReference>
<feature type="region of interest" description="Disordered" evidence="6">
    <location>
        <begin position="496"/>
        <end position="529"/>
    </location>
</feature>
<sequence length="869" mass="98227">MINLIVLPILIISLAVLLAIHHVVIYLWDPKGLRRYTTLNPLCGITNLGYVWSIARTDGFRTRSLAKAHKAHEVIRLGPNALSFADVQAIKDIYGHSTTCVKGEMYSATAGPHRSLLDSVDKVEHAAKRRRLAAAFATKHLETWEFKVVDKCTRLIAQFDRLCLGSEKTENSIVVDWRRWSNLFTVEAIADIALSTNLGLLEAANDQVIAEDSQRNQRTVSFIDSLHGIGRTSATIVWSHNGYHFLKSMWSLLSSGYRKQVANNSTYDDIVLHLTRERMQKYKSGCRLDDLFERLVEDNQGNPTQLDIGEVSSEVSVFMNAGSDTTAISLTHVVYYLLKNPEKLQRLREELNKHIDKDVIIPTYASVRGISYLRACIDESLRLSPSVAFGLQRKTPPEGTSIIGEWIPGDTSVSVPAYIAHRDPKIFPEPESFVPERWLKEEAREIQKYFIAFSAGARGCIGRNISYIEQHVLLATLVRRYDLALLHPDWEMRWAHSSGTDESSERENSVDRHRHLQANTNPNLEETNDRSVIDGSVIATVFSHSSPSLAHILPFDWNAFKENKGAGELHRTGPPSTLASINAETVYLLNIYQKGIGTWMDVFDSTLSYQDALLSLVPSSPLLLNSTCALAARQLSLISPPPPSQDWTCIAERYYGESLNLLLKSLNDRSDPEVMERAMVATILLSSYELLAFPGHDYQRHFKGAKSFVEALSAHKSSTRLTRASFWIYARHEVGEALNLGCSTMHDPKLWPKLDLQNLDSMSADHWCNDVLRLCGETICFVFSEDKPKRNGKRKGKEWLALQTELDQWYQMCPSELKGVEYEDGKDRRRYWFPRPSFGTYLSLRGLLLLSSPWCLSGQRETDRTKLLG</sequence>
<dbReference type="InParanoid" id="V5G016"/>
<keyword evidence="3" id="KW-0560">Oxidoreductase</keyword>
<dbReference type="EMBL" id="BAUL01000122">
    <property type="protein sequence ID" value="GAD95336.1"/>
    <property type="molecule type" value="Genomic_DNA"/>
</dbReference>
<reference evidence="9" key="1">
    <citation type="journal article" date="2014" name="Genome Announc.">
        <title>Draft genome sequence of the formaldehyde-resistant fungus Byssochlamys spectabilis No. 5 (anamorph Paecilomyces variotii No. 5) (NBRC109023).</title>
        <authorList>
            <person name="Oka T."/>
            <person name="Ekino K."/>
            <person name="Fukuda K."/>
            <person name="Nomura Y."/>
        </authorList>
    </citation>
    <scope>NUCLEOTIDE SEQUENCE [LARGE SCALE GENOMIC DNA]</scope>
    <source>
        <strain evidence="9">No. 5 / NBRC 109023</strain>
    </source>
</reference>
<keyword evidence="7" id="KW-0472">Membrane</keyword>
<comment type="caution">
    <text evidence="8">The sequence shown here is derived from an EMBL/GenBank/DDBJ whole genome shotgun (WGS) entry which is preliminary data.</text>
</comment>
<dbReference type="InterPro" id="IPR002401">
    <property type="entry name" value="Cyt_P450_E_grp-I"/>
</dbReference>